<evidence type="ECO:0000313" key="1">
    <source>
        <dbReference type="EMBL" id="ERH56552.1"/>
    </source>
</evidence>
<dbReference type="AlphaFoldDB" id="U1UNB9"/>
<protein>
    <submittedName>
        <fullName evidence="1">Uncharacterized protein</fullName>
    </submittedName>
</protein>
<evidence type="ECO:0000313" key="2">
    <source>
        <dbReference type="Proteomes" id="UP000016504"/>
    </source>
</evidence>
<dbReference type="RefSeq" id="WP_021492544.1">
    <property type="nucleotide sequence ID" value="NZ_AVQG01000023.1"/>
</dbReference>
<dbReference type="EMBL" id="AVQG01000023">
    <property type="protein sequence ID" value="ERH56552.1"/>
    <property type="molecule type" value="Genomic_DNA"/>
</dbReference>
<organism evidence="1 2">
    <name type="scientific">Pseudomonas simiae</name>
    <dbReference type="NCBI Taxonomy" id="321846"/>
    <lineage>
        <taxon>Bacteria</taxon>
        <taxon>Pseudomonadati</taxon>
        <taxon>Pseudomonadota</taxon>
        <taxon>Gammaproteobacteria</taxon>
        <taxon>Pseudomonadales</taxon>
        <taxon>Pseudomonadaceae</taxon>
        <taxon>Pseudomonas</taxon>
    </lineage>
</organism>
<reference evidence="1 2" key="1">
    <citation type="submission" date="2013-08" db="EMBL/GenBank/DDBJ databases">
        <title>Biodegradation of aromatic compounds in biofilm forming Pseudomonas isolated from sewage sludge.</title>
        <authorList>
            <person name="Qureshi A."/>
            <person name="Ghosh S."/>
            <person name="Khardenavis A.A."/>
            <person name="Kapley A."/>
            <person name="Purohit H.J."/>
        </authorList>
    </citation>
    <scope>NUCLEOTIDE SEQUENCE [LARGE SCALE GENOMIC DNA]</scope>
    <source>
        <strain evidence="1 2">EGD-AQ6</strain>
    </source>
</reference>
<name>U1UNB9_9PSED</name>
<comment type="caution">
    <text evidence="1">The sequence shown here is derived from an EMBL/GenBank/DDBJ whole genome shotgun (WGS) entry which is preliminary data.</text>
</comment>
<proteinExistence type="predicted"/>
<dbReference type="Proteomes" id="UP000016504">
    <property type="component" value="Unassembled WGS sequence"/>
</dbReference>
<sequence length="209" mass="22212">MPTPFDVLQQGRTQRLAADGQLISDTCRPGPCASWWSWRAWACHSGARSMVKATGIGPSNVAGVGVDELERLSIAESQVMWQCSRAGQPSYTEVILKTGAGNCDQMAHVANELIRFNGDASRVWGTSPPAHAFVVVGITPPTLGSTLDFSEAGWRGLWICDPGRPSSARQANTFASSTSNYSPGTWRTFRCYSTTTAPSVGAAPTTATG</sequence>
<accession>U1UNB9</accession>
<gene>
    <name evidence="1" type="ORF">O204_05945</name>
</gene>